<keyword evidence="3" id="KW-1133">Transmembrane helix</keyword>
<keyword evidence="2" id="KW-0813">Transport</keyword>
<dbReference type="AlphaFoldDB" id="A0AAW2HKP6"/>
<protein>
    <recommendedName>
        <fullName evidence="5">Thiamine transporter 2</fullName>
    </recommendedName>
</protein>
<feature type="transmembrane region" description="Helical" evidence="3">
    <location>
        <begin position="305"/>
        <end position="325"/>
    </location>
</feature>
<evidence type="ECO:0000256" key="3">
    <source>
        <dbReference type="SAM" id="Phobius"/>
    </source>
</evidence>
<dbReference type="GO" id="GO:0005886">
    <property type="term" value="C:plasma membrane"/>
    <property type="evidence" value="ECO:0007669"/>
    <property type="project" value="UniProtKB-UniRule"/>
</dbReference>
<gene>
    <name evidence="4" type="ORF">PYX00_007839</name>
</gene>
<feature type="transmembrane region" description="Helical" evidence="3">
    <location>
        <begin position="358"/>
        <end position="380"/>
    </location>
</feature>
<dbReference type="SUPFAM" id="SSF103473">
    <property type="entry name" value="MFS general substrate transporter"/>
    <property type="match status" value="1"/>
</dbReference>
<evidence type="ECO:0008006" key="5">
    <source>
        <dbReference type="Google" id="ProtNLM"/>
    </source>
</evidence>
<comment type="subcellular location">
    <subcellularLocation>
        <location evidence="2">Membrane</location>
        <topology evidence="2">Multi-pass membrane protein</topology>
    </subcellularLocation>
</comment>
<keyword evidence="3" id="KW-0812">Transmembrane</keyword>
<comment type="similarity">
    <text evidence="1 2">Belongs to the reduced folate carrier (RFC) transporter (TC 2.A.48) family.</text>
</comment>
<feature type="transmembrane region" description="Helical" evidence="3">
    <location>
        <begin position="132"/>
        <end position="153"/>
    </location>
</feature>
<dbReference type="PANTHER" id="PTHR10686:SF18">
    <property type="entry name" value="IP11787P-RELATED"/>
    <property type="match status" value="1"/>
</dbReference>
<sequence>MLWNRVMFVICVFGFLKEFKPSESFISPYLNGHWKNFTEYEINQEIYPVATYSNLALLVIVFLLTDCLRYKPVILLEGIAGIITWTILLLGQSILMIQVSQFFYGLFCATEVAYYSYLYAKTEKKYYQRATSITKATLLVGKASSALISQVLVIFDLMDYHQLNFLTLGAMTLGTIWAIFLPPVSQSTYFHRSKKSNLKNIGEAEDGDETGELKVCVVEHKAEEASLAKDGFLINYLQKKNGLFFQAFAYLVKDLNDSIRNKEILKWCAWWAMSLCGYLQVTYYMQLLWQAIINKDDNDQGVYHGFSNFANCLVGAICTYMVGFLKLKWEIYGEIALAFCAVLQGSILLYGAHSSHLITGYFLYMSFRVLYQTSTTIASAQIARNIKAESYALVFGISTFVALLGQTVLTVVVIDLLKLNITTQFVVYGNYYIAIGIGFVISGIITLMQNSSRKKESRTVDDPAS</sequence>
<proteinExistence type="inferred from homology"/>
<dbReference type="NCBIfam" id="TIGR00806">
    <property type="entry name" value="rfc"/>
    <property type="match status" value="1"/>
</dbReference>
<accession>A0AAW2HKP6</accession>
<organism evidence="4">
    <name type="scientific">Menopon gallinae</name>
    <name type="common">poultry shaft louse</name>
    <dbReference type="NCBI Taxonomy" id="328185"/>
    <lineage>
        <taxon>Eukaryota</taxon>
        <taxon>Metazoa</taxon>
        <taxon>Ecdysozoa</taxon>
        <taxon>Arthropoda</taxon>
        <taxon>Hexapoda</taxon>
        <taxon>Insecta</taxon>
        <taxon>Pterygota</taxon>
        <taxon>Neoptera</taxon>
        <taxon>Paraneoptera</taxon>
        <taxon>Psocodea</taxon>
        <taxon>Troctomorpha</taxon>
        <taxon>Phthiraptera</taxon>
        <taxon>Amblycera</taxon>
        <taxon>Menoponidae</taxon>
        <taxon>Menopon</taxon>
    </lineage>
</organism>
<evidence type="ECO:0000256" key="2">
    <source>
        <dbReference type="PIRNR" id="PIRNR028739"/>
    </source>
</evidence>
<evidence type="ECO:0000313" key="4">
    <source>
        <dbReference type="EMBL" id="KAL0270428.1"/>
    </source>
</evidence>
<feature type="transmembrane region" description="Helical" evidence="3">
    <location>
        <begin position="73"/>
        <end position="95"/>
    </location>
</feature>
<keyword evidence="2 3" id="KW-0472">Membrane</keyword>
<comment type="caution">
    <text evidence="4">The sequence shown here is derived from an EMBL/GenBank/DDBJ whole genome shotgun (WGS) entry which is preliminary data.</text>
</comment>
<feature type="transmembrane region" description="Helical" evidence="3">
    <location>
        <begin position="45"/>
        <end position="64"/>
    </location>
</feature>
<dbReference type="EMBL" id="JARGDH010000004">
    <property type="protein sequence ID" value="KAL0270428.1"/>
    <property type="molecule type" value="Genomic_DNA"/>
</dbReference>
<dbReference type="GO" id="GO:0090482">
    <property type="term" value="F:vitamin transmembrane transporter activity"/>
    <property type="evidence" value="ECO:0007669"/>
    <property type="project" value="InterPro"/>
</dbReference>
<name>A0AAW2HKP6_9NEOP</name>
<feature type="transmembrane region" description="Helical" evidence="3">
    <location>
        <begin position="392"/>
        <end position="417"/>
    </location>
</feature>
<dbReference type="Pfam" id="PF01770">
    <property type="entry name" value="Folate_carrier"/>
    <property type="match status" value="1"/>
</dbReference>
<feature type="transmembrane region" description="Helical" evidence="3">
    <location>
        <begin position="165"/>
        <end position="185"/>
    </location>
</feature>
<feature type="transmembrane region" description="Helical" evidence="3">
    <location>
        <begin position="429"/>
        <end position="448"/>
    </location>
</feature>
<evidence type="ECO:0000256" key="1">
    <source>
        <dbReference type="ARBA" id="ARBA00005773"/>
    </source>
</evidence>
<dbReference type="InterPro" id="IPR036259">
    <property type="entry name" value="MFS_trans_sf"/>
</dbReference>
<dbReference type="PANTHER" id="PTHR10686">
    <property type="entry name" value="FOLATE TRANSPORTER"/>
    <property type="match status" value="1"/>
</dbReference>
<reference evidence="4" key="1">
    <citation type="journal article" date="2024" name="Gigascience">
        <title>Chromosome-level genome of the poultry shaft louse Menopon gallinae provides insight into the host-switching and adaptive evolution of parasitic lice.</title>
        <authorList>
            <person name="Xu Y."/>
            <person name="Ma L."/>
            <person name="Liu S."/>
            <person name="Liang Y."/>
            <person name="Liu Q."/>
            <person name="He Z."/>
            <person name="Tian L."/>
            <person name="Duan Y."/>
            <person name="Cai W."/>
            <person name="Li H."/>
            <person name="Song F."/>
        </authorList>
    </citation>
    <scope>NUCLEOTIDE SEQUENCE</scope>
    <source>
        <strain evidence="4">Cailab_2023a</strain>
    </source>
</reference>
<dbReference type="InterPro" id="IPR002666">
    <property type="entry name" value="Folate_carrier"/>
</dbReference>
<dbReference type="PIRSF" id="PIRSF028739">
    <property type="entry name" value="Folate_carrier"/>
    <property type="match status" value="1"/>
</dbReference>
<feature type="transmembrane region" description="Helical" evidence="3">
    <location>
        <begin position="267"/>
        <end position="285"/>
    </location>
</feature>
<feature type="transmembrane region" description="Helical" evidence="3">
    <location>
        <begin position="332"/>
        <end position="352"/>
    </location>
</feature>
<feature type="transmembrane region" description="Helical" evidence="3">
    <location>
        <begin position="101"/>
        <end position="120"/>
    </location>
</feature>
<dbReference type="Gene3D" id="1.20.1250.20">
    <property type="entry name" value="MFS general substrate transporter like domains"/>
    <property type="match status" value="1"/>
</dbReference>